<dbReference type="EMBL" id="JAPFGC010000002">
    <property type="protein sequence ID" value="MDA0177476.1"/>
    <property type="molecule type" value="Genomic_DNA"/>
</dbReference>
<dbReference type="InterPro" id="IPR028871">
    <property type="entry name" value="BlueCu_1_BS"/>
</dbReference>
<dbReference type="Proteomes" id="UP001149142">
    <property type="component" value="Unassembled WGS sequence"/>
</dbReference>
<accession>A0ABT4S070</accession>
<dbReference type="PROSITE" id="PS51257">
    <property type="entry name" value="PROKAR_LIPOPROTEIN"/>
    <property type="match status" value="1"/>
</dbReference>
<sequence>MKLGRIAFATILGLFLVVSCGEEKKEKKGFSYERTSETKTESTSESDVADLTITGNDLMKFNKSELKAKAGQKVKITLRHIGKADKMVMGHNVVILKPGTDVAAFAGKAAMSKDNDYIPEGTTDVVAHTKMIGGGETAVVEFTAPEAGEYDFICSFPGHFGMMKGKFIVE</sequence>
<dbReference type="Pfam" id="PF00127">
    <property type="entry name" value="Copper-bind"/>
    <property type="match status" value="1"/>
</dbReference>
<dbReference type="RefSeq" id="WP_106686943.1">
    <property type="nucleotide sequence ID" value="NZ_CAXQEU010000124.1"/>
</dbReference>
<dbReference type="PANTHER" id="PTHR38439:SF2">
    <property type="entry name" value="OUTER MEMBRANE PROTEIN H.8"/>
    <property type="match status" value="1"/>
</dbReference>
<keyword evidence="3" id="KW-0249">Electron transport</keyword>
<dbReference type="Gene3D" id="2.60.40.420">
    <property type="entry name" value="Cupredoxins - blue copper proteins"/>
    <property type="match status" value="1"/>
</dbReference>
<dbReference type="InterPro" id="IPR050845">
    <property type="entry name" value="Cu-binding_ET"/>
</dbReference>
<reference evidence="6" key="1">
    <citation type="submission" date="2022-11" db="EMBL/GenBank/DDBJ databases">
        <title>Refractory cell wall polysaccharides provide important carbon source for microbial heterotrophs in the hadal ocean.</title>
        <authorList>
            <person name="Zhu X."/>
        </authorList>
    </citation>
    <scope>NUCLEOTIDE SEQUENCE</scope>
    <source>
        <strain evidence="6">MTRN7</strain>
    </source>
</reference>
<dbReference type="PROSITE" id="PS00196">
    <property type="entry name" value="COPPER_BLUE"/>
    <property type="match status" value="1"/>
</dbReference>
<organism evidence="6 7">
    <name type="scientific">Mesoflavibacter profundi</name>
    <dbReference type="NCBI Taxonomy" id="2708110"/>
    <lineage>
        <taxon>Bacteria</taxon>
        <taxon>Pseudomonadati</taxon>
        <taxon>Bacteroidota</taxon>
        <taxon>Flavobacteriia</taxon>
        <taxon>Flavobacteriales</taxon>
        <taxon>Flavobacteriaceae</taxon>
        <taxon>Mesoflavibacter</taxon>
    </lineage>
</organism>
<dbReference type="InterPro" id="IPR014068">
    <property type="entry name" value="Azurin"/>
</dbReference>
<dbReference type="InterPro" id="IPR000923">
    <property type="entry name" value="BlueCu_1"/>
</dbReference>
<feature type="domain" description="Blue (type 1) copper" evidence="5">
    <location>
        <begin position="51"/>
        <end position="170"/>
    </location>
</feature>
<evidence type="ECO:0000313" key="7">
    <source>
        <dbReference type="Proteomes" id="UP001149142"/>
    </source>
</evidence>
<comment type="caution">
    <text evidence="6">The sequence shown here is derived from an EMBL/GenBank/DDBJ whole genome shotgun (WGS) entry which is preliminary data.</text>
</comment>
<keyword evidence="1" id="KW-0813">Transport</keyword>
<keyword evidence="7" id="KW-1185">Reference proteome</keyword>
<evidence type="ECO:0000256" key="3">
    <source>
        <dbReference type="ARBA" id="ARBA00022982"/>
    </source>
</evidence>
<evidence type="ECO:0000256" key="2">
    <source>
        <dbReference type="ARBA" id="ARBA00022723"/>
    </source>
</evidence>
<proteinExistence type="predicted"/>
<dbReference type="PANTHER" id="PTHR38439">
    <property type="entry name" value="AURACYANIN-B"/>
    <property type="match status" value="1"/>
</dbReference>
<keyword evidence="2" id="KW-0479">Metal-binding</keyword>
<evidence type="ECO:0000259" key="5">
    <source>
        <dbReference type="Pfam" id="PF00127"/>
    </source>
</evidence>
<evidence type="ECO:0000256" key="4">
    <source>
        <dbReference type="ARBA" id="ARBA00023008"/>
    </source>
</evidence>
<evidence type="ECO:0000256" key="1">
    <source>
        <dbReference type="ARBA" id="ARBA00022448"/>
    </source>
</evidence>
<gene>
    <name evidence="6" type="primary">azu</name>
    <name evidence="6" type="ORF">OOZ35_08240</name>
</gene>
<dbReference type="CDD" id="cd13922">
    <property type="entry name" value="Azurin"/>
    <property type="match status" value="1"/>
</dbReference>
<dbReference type="SUPFAM" id="SSF49503">
    <property type="entry name" value="Cupredoxins"/>
    <property type="match status" value="1"/>
</dbReference>
<protein>
    <submittedName>
        <fullName evidence="6">Azurin</fullName>
    </submittedName>
</protein>
<dbReference type="InterPro" id="IPR008972">
    <property type="entry name" value="Cupredoxin"/>
</dbReference>
<evidence type="ECO:0000313" key="6">
    <source>
        <dbReference type="EMBL" id="MDA0177476.1"/>
    </source>
</evidence>
<name>A0ABT4S070_9FLAO</name>
<keyword evidence="4" id="KW-0186">Copper</keyword>
<dbReference type="NCBIfam" id="TIGR02695">
    <property type="entry name" value="azurin"/>
    <property type="match status" value="1"/>
</dbReference>